<keyword evidence="4" id="KW-1185">Reference proteome</keyword>
<dbReference type="Proteomes" id="UP000006380">
    <property type="component" value="Chromosome"/>
</dbReference>
<feature type="domain" description="Helicase C-terminal" evidence="2">
    <location>
        <begin position="157"/>
        <end position="339"/>
    </location>
</feature>
<dbReference type="SUPFAM" id="SSF52540">
    <property type="entry name" value="P-loop containing nucleoside triphosphate hydrolases"/>
    <property type="match status" value="1"/>
</dbReference>
<dbReference type="GO" id="GO:0004386">
    <property type="term" value="F:helicase activity"/>
    <property type="evidence" value="ECO:0007669"/>
    <property type="project" value="UniProtKB-KW"/>
</dbReference>
<keyword evidence="3" id="KW-0067">ATP-binding</keyword>
<dbReference type="Pfam" id="PF00271">
    <property type="entry name" value="Helicase_C"/>
    <property type="match status" value="1"/>
</dbReference>
<gene>
    <name evidence="3" type="ORF">CCV52592_0387</name>
</gene>
<dbReference type="STRING" id="360105.CCV52592_0387"/>
<dbReference type="HOGENOM" id="CLU_364369_0_0_7"/>
<reference evidence="3" key="1">
    <citation type="submission" date="2016-07" db="EMBL/GenBank/DDBJ databases">
        <title>Comparative genomics of the Campylobacter concisus group.</title>
        <authorList>
            <person name="Miller W.G."/>
            <person name="Yee E."/>
            <person name="Chapman M.H."/>
            <person name="Huynh S."/>
            <person name="Bono J.L."/>
            <person name="On S.L.W."/>
            <person name="StLeger J."/>
            <person name="Foster G."/>
            <person name="Parker C.T."/>
        </authorList>
    </citation>
    <scope>NUCLEOTIDE SEQUENCE</scope>
    <source>
        <strain evidence="3">525.92</strain>
    </source>
</reference>
<dbReference type="PANTHER" id="PTHR41313:SF1">
    <property type="entry name" value="DNA METHYLASE ADENINE-SPECIFIC DOMAIN-CONTAINING PROTEIN"/>
    <property type="match status" value="1"/>
</dbReference>
<keyword evidence="3" id="KW-0347">Helicase</keyword>
<dbReference type="AlphaFoldDB" id="A7GY96"/>
<name>A7GY96_CAMC5</name>
<dbReference type="InterPro" id="IPR001650">
    <property type="entry name" value="Helicase_C-like"/>
</dbReference>
<dbReference type="InterPro" id="IPR027417">
    <property type="entry name" value="P-loop_NTPase"/>
</dbReference>
<dbReference type="EMBL" id="CP000767">
    <property type="protein sequence ID" value="EAT99695.1"/>
    <property type="molecule type" value="Genomic_DNA"/>
</dbReference>
<accession>A7GY96</accession>
<dbReference type="Gene3D" id="3.40.50.300">
    <property type="entry name" value="P-loop containing nucleotide triphosphate hydrolases"/>
    <property type="match status" value="1"/>
</dbReference>
<dbReference type="InterPro" id="IPR052933">
    <property type="entry name" value="DNA_Protect_Modify"/>
</dbReference>
<evidence type="ECO:0000313" key="4">
    <source>
        <dbReference type="Proteomes" id="UP000006380"/>
    </source>
</evidence>
<dbReference type="KEGG" id="ccv:CCV52592_0387"/>
<keyword evidence="3" id="KW-0378">Hydrolase</keyword>
<dbReference type="PROSITE" id="PS51194">
    <property type="entry name" value="HELICASE_CTER"/>
    <property type="match status" value="1"/>
</dbReference>
<keyword evidence="3" id="KW-0547">Nucleotide-binding</keyword>
<proteinExistence type="predicted"/>
<evidence type="ECO:0000256" key="1">
    <source>
        <dbReference type="SAM" id="Coils"/>
    </source>
</evidence>
<protein>
    <submittedName>
        <fullName evidence="3">Helicase</fullName>
    </submittedName>
</protein>
<keyword evidence="1" id="KW-0175">Coiled coil</keyword>
<organism evidence="3 4">
    <name type="scientific">Campylobacter curvus (strain 525.92)</name>
    <dbReference type="NCBI Taxonomy" id="360105"/>
    <lineage>
        <taxon>Bacteria</taxon>
        <taxon>Pseudomonadati</taxon>
        <taxon>Campylobacterota</taxon>
        <taxon>Epsilonproteobacteria</taxon>
        <taxon>Campylobacterales</taxon>
        <taxon>Campylobacteraceae</taxon>
        <taxon>Campylobacter</taxon>
    </lineage>
</organism>
<sequence>MQKERFAKFENLPELMREYGKFADIITNDDVKADLAAKGVNNFVPPIEKIKVIAQISPEQERYTKELLDRYEVLDKKLPGFESDNYLNITNDAKKASLDMRTINPNLPDFEGSKVNLAVKNVIDEYHRYDDTKGTQIICCDLSTPKLKQKQRAQLEELKQRALRGDEEAEAKLEAKAAEGLRLDDKFSVYEDMKEKLIKQGIPENEIAFIHDYDTADAKGELFAKVNSGEVRIVFGSTQKIGTGVNIQERVSALHNIDVPWTPAALEQRQGRVERQGNKLLDEKQNFKVKVYDYATKKMLDAMNWEKIEQKRTFIAQIRKGDIAQRSAEDISDDVVDAATMKALASGNPDILKEIELAGKIKELDAEKRRFMQANINAAYKIKSLQSNIDYYPKALEETRADIKAIEPRSEKENFVKIADKEYSFKDRGQAIAQMLKSLPYYDGKEVRLGSYRGFEIVAQRRGGVYAFALENERSYPLASIKLGEITEGLFTRFDNVLKNIPSEISRIEKRAIEDKKELVSLKKNENKGFSKEAELREAIKEHDEIIAKLKQSDANNEVILNANIAPFAALLGFKKDEDSEDGYSFDGTKAVIATLLGLGALKMAKMKFSGDDIKRLALNANNGLKNSLARVLNITKLDKEKRGIYNVTFNEKKSTPIYKDLELIDEAIKYEKGFENSKANKGYGALHIQKHFEPSKDGYVTKQELLNMGDMIRSVEPDIKDGKHVYEYYDKDGIRFRVVIGIKKNGKERVISFYSNRKRRKLGEL</sequence>
<evidence type="ECO:0000313" key="3">
    <source>
        <dbReference type="EMBL" id="EAT99695.1"/>
    </source>
</evidence>
<dbReference type="PANTHER" id="PTHR41313">
    <property type="entry name" value="ADENINE-SPECIFIC METHYLTRANSFERASE"/>
    <property type="match status" value="1"/>
</dbReference>
<evidence type="ECO:0000259" key="2">
    <source>
        <dbReference type="PROSITE" id="PS51194"/>
    </source>
</evidence>
<dbReference type="SMART" id="SM00490">
    <property type="entry name" value="HELICc"/>
    <property type="match status" value="1"/>
</dbReference>
<feature type="coiled-coil region" evidence="1">
    <location>
        <begin position="505"/>
        <end position="556"/>
    </location>
</feature>
<dbReference type="RefSeq" id="WP_011992244.1">
    <property type="nucleotide sequence ID" value="NC_009715.2"/>
</dbReference>